<evidence type="ECO:0000259" key="1">
    <source>
        <dbReference type="SMART" id="SM00849"/>
    </source>
</evidence>
<gene>
    <name evidence="2" type="ORF">H9S92_04780</name>
</gene>
<evidence type="ECO:0000313" key="3">
    <source>
        <dbReference type="Proteomes" id="UP000650081"/>
    </source>
</evidence>
<comment type="caution">
    <text evidence="2">The sequence shown here is derived from an EMBL/GenBank/DDBJ whole genome shotgun (WGS) entry which is preliminary data.</text>
</comment>
<accession>A0A923T811</accession>
<evidence type="ECO:0000313" key="2">
    <source>
        <dbReference type="EMBL" id="MBC6993463.1"/>
    </source>
</evidence>
<dbReference type="RefSeq" id="WP_187465570.1">
    <property type="nucleotide sequence ID" value="NZ_JACSIT010000067.1"/>
</dbReference>
<dbReference type="SUPFAM" id="SSF56281">
    <property type="entry name" value="Metallo-hydrolase/oxidoreductase"/>
    <property type="match status" value="1"/>
</dbReference>
<dbReference type="PANTHER" id="PTHR42951:SF22">
    <property type="entry name" value="METALLO BETA-LACTAMASE SUPERFAMILY LIPOPROTEIN"/>
    <property type="match status" value="1"/>
</dbReference>
<proteinExistence type="predicted"/>
<dbReference type="CDD" id="cd07726">
    <property type="entry name" value="ST1585-like_MBL-fold"/>
    <property type="match status" value="1"/>
</dbReference>
<organism evidence="2 3">
    <name type="scientific">Neolewinella lacunae</name>
    <dbReference type="NCBI Taxonomy" id="1517758"/>
    <lineage>
        <taxon>Bacteria</taxon>
        <taxon>Pseudomonadati</taxon>
        <taxon>Bacteroidota</taxon>
        <taxon>Saprospiria</taxon>
        <taxon>Saprospirales</taxon>
        <taxon>Lewinellaceae</taxon>
        <taxon>Neolewinella</taxon>
    </lineage>
</organism>
<dbReference type="SMART" id="SM00849">
    <property type="entry name" value="Lactamase_B"/>
    <property type="match status" value="1"/>
</dbReference>
<dbReference type="InterPro" id="IPR037482">
    <property type="entry name" value="ST1585_MBL-fold"/>
</dbReference>
<name>A0A923T811_9BACT</name>
<keyword evidence="3" id="KW-1185">Reference proteome</keyword>
<protein>
    <submittedName>
        <fullName evidence="2">MBL fold metallo-hydrolase</fullName>
    </submittedName>
</protein>
<dbReference type="InterPro" id="IPR050855">
    <property type="entry name" value="NDM-1-like"/>
</dbReference>
<dbReference type="Gene3D" id="3.60.15.10">
    <property type="entry name" value="Ribonuclease Z/Hydroxyacylglutathione hydrolase-like"/>
    <property type="match status" value="1"/>
</dbReference>
<feature type="domain" description="Metallo-beta-lactamase" evidence="1">
    <location>
        <begin position="17"/>
        <end position="212"/>
    </location>
</feature>
<dbReference type="Pfam" id="PF00753">
    <property type="entry name" value="Lactamase_B"/>
    <property type="match status" value="1"/>
</dbReference>
<dbReference type="InterPro" id="IPR001279">
    <property type="entry name" value="Metallo-B-lactamas"/>
</dbReference>
<dbReference type="Proteomes" id="UP000650081">
    <property type="component" value="Unassembled WGS sequence"/>
</dbReference>
<dbReference type="EMBL" id="JACSIT010000067">
    <property type="protein sequence ID" value="MBC6993463.1"/>
    <property type="molecule type" value="Genomic_DNA"/>
</dbReference>
<dbReference type="AlphaFoldDB" id="A0A923T811"/>
<dbReference type="InterPro" id="IPR036866">
    <property type="entry name" value="RibonucZ/Hydroxyglut_hydro"/>
</dbReference>
<reference evidence="2" key="1">
    <citation type="submission" date="2020-08" db="EMBL/GenBank/DDBJ databases">
        <title>Lewinella bacteria from marine environments.</title>
        <authorList>
            <person name="Zhong Y."/>
        </authorList>
    </citation>
    <scope>NUCLEOTIDE SEQUENCE</scope>
    <source>
        <strain evidence="2">KCTC 42187</strain>
    </source>
</reference>
<sequence length="296" mass="32407">MPNIHTVDLHFLGESAAIAAFAIEDADGLTLVECGPFSTHDHLLAGLSALGFRPEEVHTLLLSHIHFDHAGAAWWWAQQGTHVYVHPRGLKHMLDPTRLYGSAARIYGEDNMERLWGRMERIAPDQISAVEDRAEIRRGGNTWIAHHTPGHASHHIAWQLGDQVFTGDVGGVCIKGGPVVPPCPPPDINVEEWTRSIERLKRLGASHFHLTHYGAVAAGSDHLDQLAQRLTHYVNYVKTALASGQTTEAIVPGFTNFVEDELRAAGVGEETIGAYRVANPPYMSVAGIARWLDQAG</sequence>
<dbReference type="PANTHER" id="PTHR42951">
    <property type="entry name" value="METALLO-BETA-LACTAMASE DOMAIN-CONTAINING"/>
    <property type="match status" value="1"/>
</dbReference>